<feature type="domain" description="U-box" evidence="3">
    <location>
        <begin position="1"/>
        <end position="26"/>
    </location>
</feature>
<dbReference type="Gene3D" id="1.25.10.10">
    <property type="entry name" value="Leucine-rich Repeat Variant"/>
    <property type="match status" value="1"/>
</dbReference>
<keyword evidence="5" id="KW-1185">Reference proteome</keyword>
<organism evidence="4 5">
    <name type="scientific">Forsythia ovata</name>
    <dbReference type="NCBI Taxonomy" id="205694"/>
    <lineage>
        <taxon>Eukaryota</taxon>
        <taxon>Viridiplantae</taxon>
        <taxon>Streptophyta</taxon>
        <taxon>Embryophyta</taxon>
        <taxon>Tracheophyta</taxon>
        <taxon>Spermatophyta</taxon>
        <taxon>Magnoliopsida</taxon>
        <taxon>eudicotyledons</taxon>
        <taxon>Gunneridae</taxon>
        <taxon>Pentapetalae</taxon>
        <taxon>asterids</taxon>
        <taxon>lamiids</taxon>
        <taxon>Lamiales</taxon>
        <taxon>Oleaceae</taxon>
        <taxon>Forsythieae</taxon>
        <taxon>Forsythia</taxon>
    </lineage>
</organism>
<dbReference type="PROSITE" id="PS51698">
    <property type="entry name" value="U_BOX"/>
    <property type="match status" value="1"/>
</dbReference>
<accession>A0ABD1XFW8</accession>
<dbReference type="Proteomes" id="UP001604277">
    <property type="component" value="Unassembled WGS sequence"/>
</dbReference>
<evidence type="ECO:0000259" key="3">
    <source>
        <dbReference type="PROSITE" id="PS51698"/>
    </source>
</evidence>
<keyword evidence="1 2" id="KW-0833">Ubl conjugation pathway</keyword>
<dbReference type="InterPro" id="IPR016024">
    <property type="entry name" value="ARM-type_fold"/>
</dbReference>
<dbReference type="InterPro" id="IPR003613">
    <property type="entry name" value="Ubox_domain"/>
</dbReference>
<dbReference type="Pfam" id="PF25598">
    <property type="entry name" value="ARM_PUB"/>
    <property type="match status" value="1"/>
</dbReference>
<dbReference type="AlphaFoldDB" id="A0ABD1XFW8"/>
<evidence type="ECO:0000313" key="5">
    <source>
        <dbReference type="Proteomes" id="UP001604277"/>
    </source>
</evidence>
<evidence type="ECO:0000256" key="2">
    <source>
        <dbReference type="RuleBase" id="RU369093"/>
    </source>
</evidence>
<comment type="caution">
    <text evidence="4">The sequence shown here is derived from an EMBL/GenBank/DDBJ whole genome shotgun (WGS) entry which is preliminary data.</text>
</comment>
<dbReference type="InterPro" id="IPR045185">
    <property type="entry name" value="PUB22/23/24-like"/>
</dbReference>
<dbReference type="EMBL" id="JBFOLJ010000001">
    <property type="protein sequence ID" value="KAL2559803.1"/>
    <property type="molecule type" value="Genomic_DNA"/>
</dbReference>
<dbReference type="EC" id="2.3.2.27" evidence="2"/>
<dbReference type="GO" id="GO:0061630">
    <property type="term" value="F:ubiquitin protein ligase activity"/>
    <property type="evidence" value="ECO:0007669"/>
    <property type="project" value="UniProtKB-UniRule"/>
</dbReference>
<dbReference type="InterPro" id="IPR058678">
    <property type="entry name" value="ARM_PUB"/>
</dbReference>
<comment type="function">
    <text evidence="2">Functions as an E3 ubiquitin ligase.</text>
</comment>
<dbReference type="GO" id="GO:0016567">
    <property type="term" value="P:protein ubiquitination"/>
    <property type="evidence" value="ECO:0007669"/>
    <property type="project" value="UniProtKB-UniRule"/>
</dbReference>
<reference evidence="5" key="1">
    <citation type="submission" date="2024-07" db="EMBL/GenBank/DDBJ databases">
        <title>Two chromosome-level genome assemblies of Korean endemic species Abeliophyllum distichum and Forsythia ovata (Oleaceae).</title>
        <authorList>
            <person name="Jang H."/>
        </authorList>
    </citation>
    <scope>NUCLEOTIDE SEQUENCE [LARGE SCALE GENOMIC DNA]</scope>
</reference>
<name>A0ABD1XFW8_9LAMI</name>
<dbReference type="PANTHER" id="PTHR22849:SF112">
    <property type="entry name" value="U-BOX DOMAIN-CONTAINING PROTEIN 26"/>
    <property type="match status" value="1"/>
</dbReference>
<comment type="catalytic activity">
    <reaction evidence="2">
        <text>S-ubiquitinyl-[E2 ubiquitin-conjugating enzyme]-L-cysteine + [acceptor protein]-L-lysine = [E2 ubiquitin-conjugating enzyme]-L-cysteine + N(6)-ubiquitinyl-[acceptor protein]-L-lysine.</text>
        <dbReference type="EC" id="2.3.2.27"/>
    </reaction>
</comment>
<evidence type="ECO:0000256" key="1">
    <source>
        <dbReference type="ARBA" id="ARBA00022786"/>
    </source>
</evidence>
<gene>
    <name evidence="4" type="ORF">Fot_04542</name>
</gene>
<sequence>MMDFTLIPNPTLRRLIQEWCIANRSFGVEKIPTLKQPTDPTTVKNLLYHASSRLAPFGLRLSALRRLRGLSCVSDKNQSVISANNACEILLAIAFSNLDSDSNFSELSHESLAILSLFSLSKPECMFVAVDSDRIGYLVNLLFHSSIDVRVN</sequence>
<protein>
    <recommendedName>
        <fullName evidence="2 3">U-box domain-containing protein</fullName>
        <ecNumber evidence="2">2.3.2.27</ecNumber>
    </recommendedName>
    <alternativeName>
        <fullName evidence="2">RING-type E3 ubiquitin transferase PUB</fullName>
    </alternativeName>
</protein>
<dbReference type="SUPFAM" id="SSF48371">
    <property type="entry name" value="ARM repeat"/>
    <property type="match status" value="1"/>
</dbReference>
<proteinExistence type="predicted"/>
<dbReference type="InterPro" id="IPR011989">
    <property type="entry name" value="ARM-like"/>
</dbReference>
<comment type="pathway">
    <text evidence="2">Protein modification; protein ubiquitination.</text>
</comment>
<keyword evidence="2" id="KW-0808">Transferase</keyword>
<dbReference type="PANTHER" id="PTHR22849">
    <property type="entry name" value="WDSAM1 PROTEIN"/>
    <property type="match status" value="1"/>
</dbReference>
<evidence type="ECO:0000313" key="4">
    <source>
        <dbReference type="EMBL" id="KAL2559803.1"/>
    </source>
</evidence>